<dbReference type="Proteomes" id="UP000472265">
    <property type="component" value="Chromosome 5"/>
</dbReference>
<dbReference type="GeneTree" id="ENSGT00940000153988"/>
<dbReference type="PANTHER" id="PTHR21549">
    <property type="entry name" value="MUTATED IN BLADDER CANCER 1"/>
    <property type="match status" value="1"/>
</dbReference>
<feature type="compositionally biased region" description="Basic and acidic residues" evidence="3">
    <location>
        <begin position="443"/>
        <end position="465"/>
    </location>
</feature>
<feature type="coiled-coil region" evidence="2">
    <location>
        <begin position="140"/>
        <end position="185"/>
    </location>
</feature>
<gene>
    <name evidence="4" type="primary">CCDC112</name>
</gene>
<dbReference type="PANTHER" id="PTHR21549:SF0">
    <property type="entry name" value="COILED-COIL DOMAIN-CONTAINING PROTEIN 112"/>
    <property type="match status" value="1"/>
</dbReference>
<dbReference type="InParanoid" id="A0A671UL75"/>
<dbReference type="Ensembl" id="ENSSAUT00010015533.1">
    <property type="protein sequence ID" value="ENSSAUP00010014633.1"/>
    <property type="gene ID" value="ENSSAUG00010006807.1"/>
</dbReference>
<accession>A0A671UL75</accession>
<dbReference type="AlphaFoldDB" id="A0A671UL75"/>
<evidence type="ECO:0000313" key="5">
    <source>
        <dbReference type="Proteomes" id="UP000472265"/>
    </source>
</evidence>
<keyword evidence="1 2" id="KW-0175">Coiled coil</keyword>
<feature type="region of interest" description="Disordered" evidence="3">
    <location>
        <begin position="443"/>
        <end position="498"/>
    </location>
</feature>
<proteinExistence type="predicted"/>
<organism evidence="4 5">
    <name type="scientific">Sparus aurata</name>
    <name type="common">Gilthead sea bream</name>
    <dbReference type="NCBI Taxonomy" id="8175"/>
    <lineage>
        <taxon>Eukaryota</taxon>
        <taxon>Metazoa</taxon>
        <taxon>Chordata</taxon>
        <taxon>Craniata</taxon>
        <taxon>Vertebrata</taxon>
        <taxon>Euteleostomi</taxon>
        <taxon>Actinopterygii</taxon>
        <taxon>Neopterygii</taxon>
        <taxon>Teleostei</taxon>
        <taxon>Neoteleostei</taxon>
        <taxon>Acanthomorphata</taxon>
        <taxon>Eupercaria</taxon>
        <taxon>Spariformes</taxon>
        <taxon>Sparidae</taxon>
        <taxon>Sparus</taxon>
    </lineage>
</organism>
<evidence type="ECO:0000256" key="3">
    <source>
        <dbReference type="SAM" id="MobiDB-lite"/>
    </source>
</evidence>
<feature type="region of interest" description="Disordered" evidence="3">
    <location>
        <begin position="297"/>
        <end position="339"/>
    </location>
</feature>
<keyword evidence="5" id="KW-1185">Reference proteome</keyword>
<evidence type="ECO:0000313" key="4">
    <source>
        <dbReference type="Ensembl" id="ENSSAUP00010014633.1"/>
    </source>
</evidence>
<protein>
    <submittedName>
        <fullName evidence="4">Coiled-coil domain containing 112</fullName>
    </submittedName>
</protein>
<reference evidence="4" key="2">
    <citation type="submission" date="2025-08" db="UniProtKB">
        <authorList>
            <consortium name="Ensembl"/>
        </authorList>
    </citation>
    <scope>IDENTIFICATION</scope>
</reference>
<reference evidence="4" key="3">
    <citation type="submission" date="2025-09" db="UniProtKB">
        <authorList>
            <consortium name="Ensembl"/>
        </authorList>
    </citation>
    <scope>IDENTIFICATION</scope>
</reference>
<reference evidence="4" key="1">
    <citation type="submission" date="2021-04" db="EMBL/GenBank/DDBJ databases">
        <authorList>
            <consortium name="Wellcome Sanger Institute Data Sharing"/>
        </authorList>
    </citation>
    <scope>NUCLEOTIDE SEQUENCE [LARGE SCALE GENOMIC DNA]</scope>
</reference>
<name>A0A671UL75_SPAAU</name>
<dbReference type="InterPro" id="IPR039902">
    <property type="entry name" value="CCDC148/CCDC112"/>
</dbReference>
<evidence type="ECO:0000256" key="1">
    <source>
        <dbReference type="ARBA" id="ARBA00023054"/>
    </source>
</evidence>
<feature type="region of interest" description="Disordered" evidence="3">
    <location>
        <begin position="394"/>
        <end position="431"/>
    </location>
</feature>
<sequence>MAALATTLCTAKQCSMFTVARESRRNEQGQGDCSVQQLCTSSLDSVDHRLARQKAAQFLREAEKNKRQIEKLEKERTLSAQCRKNGWTDVCGELEEHEKVLEDERNAEKLNLQKQLVKIHNGVRKFQTQLTDVKPTPELIERLKEIMSEVEISINTLKEEQRSCLEELLKEDRTCRQEITAYEKKIENWSLAAKSDPKPLAAPTVKTKLPDRDLPAEVRALEVFLQKTGGLNGGWDQFDHQAFLRVWTRHSGQPAYRKEAKLYLPAKTLEEIEEHEDWHQELISLQDRKREAVQRWKASKQQERQTRIQSQKEVEEAERREKEAKSQAHQHRTEEEKREAARRLEEWREEKRRNEEREKEQRLCEEIQRRRREKEERRRQLEVKLTVEEQLRLRREQEEEEGRRKREEEQREMEERRKEATQAIRHFKERDLHKVEAKLQEKQLREKEEEERQKRIAAKFKEKVDSQVSRDPSRLTRPTKGWDERMKHIGPSGGGPVLQMFHRAVPTWRQGL</sequence>
<evidence type="ECO:0000256" key="2">
    <source>
        <dbReference type="SAM" id="Coils"/>
    </source>
</evidence>